<dbReference type="EMBL" id="MCFK01006345">
    <property type="protein sequence ID" value="RKF59057.1"/>
    <property type="molecule type" value="Genomic_DNA"/>
</dbReference>
<name>A0A420HNT2_9PEZI</name>
<reference evidence="1 2" key="1">
    <citation type="journal article" date="2018" name="BMC Genomics">
        <title>Comparative genome analyses reveal sequence features reflecting distinct modes of host-adaptation between dicot and monocot powdery mildew.</title>
        <authorList>
            <person name="Wu Y."/>
            <person name="Ma X."/>
            <person name="Pan Z."/>
            <person name="Kale S.D."/>
            <person name="Song Y."/>
            <person name="King H."/>
            <person name="Zhang Q."/>
            <person name="Presley C."/>
            <person name="Deng X."/>
            <person name="Wei C.I."/>
            <person name="Xiao S."/>
        </authorList>
    </citation>
    <scope>NUCLEOTIDE SEQUENCE [LARGE SCALE GENOMIC DNA]</scope>
    <source>
        <strain evidence="1">UMSG2</strain>
    </source>
</reference>
<dbReference type="Proteomes" id="UP000286134">
    <property type="component" value="Unassembled WGS sequence"/>
</dbReference>
<evidence type="ECO:0000313" key="1">
    <source>
        <dbReference type="EMBL" id="RKF59057.1"/>
    </source>
</evidence>
<gene>
    <name evidence="1" type="ORF">OnM2_063024</name>
</gene>
<dbReference type="OrthoDB" id="10599921at2759"/>
<organism evidence="1 2">
    <name type="scientific">Erysiphe neolycopersici</name>
    <dbReference type="NCBI Taxonomy" id="212602"/>
    <lineage>
        <taxon>Eukaryota</taxon>
        <taxon>Fungi</taxon>
        <taxon>Dikarya</taxon>
        <taxon>Ascomycota</taxon>
        <taxon>Pezizomycotina</taxon>
        <taxon>Leotiomycetes</taxon>
        <taxon>Erysiphales</taxon>
        <taxon>Erysiphaceae</taxon>
        <taxon>Erysiphe</taxon>
    </lineage>
</organism>
<evidence type="ECO:0000313" key="2">
    <source>
        <dbReference type="Proteomes" id="UP000286134"/>
    </source>
</evidence>
<sequence>MSAKALYDSVAITRKESSVPYIEALRWLLETKMSSSIQNVLNSAEILAVSDPSPIDRGIPEETSAGMFLVGTLNVE</sequence>
<protein>
    <submittedName>
        <fullName evidence="1">Uncharacterized protein</fullName>
    </submittedName>
</protein>
<proteinExistence type="predicted"/>
<comment type="caution">
    <text evidence="1">The sequence shown here is derived from an EMBL/GenBank/DDBJ whole genome shotgun (WGS) entry which is preliminary data.</text>
</comment>
<keyword evidence="2" id="KW-1185">Reference proteome</keyword>
<dbReference type="AlphaFoldDB" id="A0A420HNT2"/>
<accession>A0A420HNT2</accession>